<sequence length="283" mass="31421">MHASGTTPCRYDRLSPLLTKKFISLIDRAEHGTIDLNQAAEVLKVQKRRIYDITNVLEGIGLIEKKSKNNILWKPSASAPAFPEANIMKGNLYIAEEDIKNIPSFSSDTLVAVRAPYGTTLEVPDPDEGDELSKKRYQILLKSSSGPVDVFLVSLQGNNGTHGPKDSSRQRKTCLHGQFSKTSDEILLNKQEPGETGSTQFETGSDAVVLNAHDIFHLETAEASGLKERMFDSPLVADETGFKTPNMLRIVPPPGDQDYWFLQDARDMNMGLQDLFASYDFED</sequence>
<dbReference type="InterPro" id="IPR003316">
    <property type="entry name" value="E2F_WHTH_DNA-bd_dom"/>
</dbReference>
<dbReference type="CDD" id="cd14660">
    <property type="entry name" value="E2F_DD"/>
    <property type="match status" value="1"/>
</dbReference>
<dbReference type="InParanoid" id="C1FE93"/>
<dbReference type="PANTHER" id="PTHR12081">
    <property type="entry name" value="TRANSCRIPTION FACTOR E2F"/>
    <property type="match status" value="1"/>
</dbReference>
<protein>
    <submittedName>
        <fullName evidence="7">E2f1-like protein</fullName>
    </submittedName>
</protein>
<dbReference type="GO" id="GO:0000981">
    <property type="term" value="F:DNA-binding transcription factor activity, RNA polymerase II-specific"/>
    <property type="evidence" value="ECO:0007669"/>
    <property type="project" value="TreeGrafter"/>
</dbReference>
<reference evidence="7 8" key="1">
    <citation type="journal article" date="2009" name="Science">
        <title>Green evolution and dynamic adaptations revealed by genomes of the marine picoeukaryotes Micromonas.</title>
        <authorList>
            <person name="Worden A.Z."/>
            <person name="Lee J.H."/>
            <person name="Mock T."/>
            <person name="Rouze P."/>
            <person name="Simmons M.P."/>
            <person name="Aerts A.L."/>
            <person name="Allen A.E."/>
            <person name="Cuvelier M.L."/>
            <person name="Derelle E."/>
            <person name="Everett M.V."/>
            <person name="Foulon E."/>
            <person name="Grimwood J."/>
            <person name="Gundlach H."/>
            <person name="Henrissat B."/>
            <person name="Napoli C."/>
            <person name="McDonald S.M."/>
            <person name="Parker M.S."/>
            <person name="Rombauts S."/>
            <person name="Salamov A."/>
            <person name="Von Dassow P."/>
            <person name="Badger J.H."/>
            <person name="Coutinho P.M."/>
            <person name="Demir E."/>
            <person name="Dubchak I."/>
            <person name="Gentemann C."/>
            <person name="Eikrem W."/>
            <person name="Gready J.E."/>
            <person name="John U."/>
            <person name="Lanier W."/>
            <person name="Lindquist E.A."/>
            <person name="Lucas S."/>
            <person name="Mayer K.F."/>
            <person name="Moreau H."/>
            <person name="Not F."/>
            <person name="Otillar R."/>
            <person name="Panaud O."/>
            <person name="Pangilinan J."/>
            <person name="Paulsen I."/>
            <person name="Piegu B."/>
            <person name="Poliakov A."/>
            <person name="Robbens S."/>
            <person name="Schmutz J."/>
            <person name="Toulza E."/>
            <person name="Wyss T."/>
            <person name="Zelensky A."/>
            <person name="Zhou K."/>
            <person name="Armbrust E.V."/>
            <person name="Bhattacharya D."/>
            <person name="Goodenough U.W."/>
            <person name="Van de Peer Y."/>
            <person name="Grigoriev I.V."/>
        </authorList>
    </citation>
    <scope>NUCLEOTIDE SEQUENCE [LARGE SCALE GENOMIC DNA]</scope>
    <source>
        <strain evidence="8">RCC299 / NOUM17</strain>
    </source>
</reference>
<gene>
    <name evidence="7" type="ORF">MICPUN_55361</name>
</gene>
<dbReference type="FunCoup" id="C1FE93">
    <property type="interactions" value="1387"/>
</dbReference>
<dbReference type="AlphaFoldDB" id="C1FE93"/>
<evidence type="ECO:0000256" key="3">
    <source>
        <dbReference type="ARBA" id="ARBA00023125"/>
    </source>
</evidence>
<dbReference type="eggNOG" id="KOG2577">
    <property type="taxonomic scope" value="Eukaryota"/>
</dbReference>
<dbReference type="GO" id="GO:0046983">
    <property type="term" value="F:protein dimerization activity"/>
    <property type="evidence" value="ECO:0007669"/>
    <property type="project" value="InterPro"/>
</dbReference>
<keyword evidence="3 5" id="KW-0238">DNA-binding</keyword>
<dbReference type="STRING" id="296587.C1FE93"/>
<dbReference type="Proteomes" id="UP000002009">
    <property type="component" value="Chromosome 1"/>
</dbReference>
<dbReference type="InterPro" id="IPR036390">
    <property type="entry name" value="WH_DNA-bd_sf"/>
</dbReference>
<proteinExistence type="inferred from homology"/>
<dbReference type="KEGG" id="mis:MICPUN_55361"/>
<comment type="similarity">
    <text evidence="1 5">Belongs to the E2F/DP family.</text>
</comment>
<dbReference type="InterPro" id="IPR037241">
    <property type="entry name" value="E2F-DP_heterodim"/>
</dbReference>
<dbReference type="SUPFAM" id="SSF46785">
    <property type="entry name" value="Winged helix' DNA-binding domain"/>
    <property type="match status" value="1"/>
</dbReference>
<keyword evidence="5" id="KW-0539">Nucleus</keyword>
<dbReference type="RefSeq" id="XP_002507264.1">
    <property type="nucleotide sequence ID" value="XM_002507218.1"/>
</dbReference>
<keyword evidence="4 5" id="KW-0804">Transcription</keyword>
<evidence type="ECO:0000259" key="6">
    <source>
        <dbReference type="SMART" id="SM01372"/>
    </source>
</evidence>
<dbReference type="SUPFAM" id="SSF144074">
    <property type="entry name" value="E2F-DP heterodimerization region"/>
    <property type="match status" value="1"/>
</dbReference>
<dbReference type="GO" id="GO:0090575">
    <property type="term" value="C:RNA polymerase II transcription regulator complex"/>
    <property type="evidence" value="ECO:0007669"/>
    <property type="project" value="TreeGrafter"/>
</dbReference>
<dbReference type="PANTHER" id="PTHR12081:SF18">
    <property type="entry name" value="TRANSCRIPTION FACTOR E2F2-RELATED"/>
    <property type="match status" value="1"/>
</dbReference>
<dbReference type="OrthoDB" id="1743261at2759"/>
<evidence type="ECO:0000313" key="7">
    <source>
        <dbReference type="EMBL" id="ACO68522.1"/>
    </source>
</evidence>
<keyword evidence="2 5" id="KW-0805">Transcription regulation</keyword>
<name>C1FE93_MICCC</name>
<dbReference type="Gene3D" id="1.10.10.10">
    <property type="entry name" value="Winged helix-like DNA-binding domain superfamily/Winged helix DNA-binding domain"/>
    <property type="match status" value="1"/>
</dbReference>
<dbReference type="GeneID" id="8250587"/>
<dbReference type="Pfam" id="PF02319">
    <property type="entry name" value="WHD_E2F_TDP"/>
    <property type="match status" value="1"/>
</dbReference>
<evidence type="ECO:0000313" key="8">
    <source>
        <dbReference type="Proteomes" id="UP000002009"/>
    </source>
</evidence>
<evidence type="ECO:0000256" key="5">
    <source>
        <dbReference type="RuleBase" id="RU003796"/>
    </source>
</evidence>
<dbReference type="Pfam" id="PF16421">
    <property type="entry name" value="E2F_CC-MB"/>
    <property type="match status" value="1"/>
</dbReference>
<accession>C1FE93</accession>
<evidence type="ECO:0000256" key="1">
    <source>
        <dbReference type="ARBA" id="ARBA00010940"/>
    </source>
</evidence>
<organism evidence="7 8">
    <name type="scientific">Micromonas commoda (strain RCC299 / NOUM17 / CCMP2709)</name>
    <name type="common">Picoplanktonic green alga</name>
    <dbReference type="NCBI Taxonomy" id="296587"/>
    <lineage>
        <taxon>Eukaryota</taxon>
        <taxon>Viridiplantae</taxon>
        <taxon>Chlorophyta</taxon>
        <taxon>Mamiellophyceae</taxon>
        <taxon>Mamiellales</taxon>
        <taxon>Mamiellaceae</taxon>
        <taxon>Micromonas</taxon>
    </lineage>
</organism>
<dbReference type="SMART" id="SM01372">
    <property type="entry name" value="E2F_TDP"/>
    <property type="match status" value="1"/>
</dbReference>
<dbReference type="InterPro" id="IPR032198">
    <property type="entry name" value="E2F_CC-MB"/>
</dbReference>
<keyword evidence="8" id="KW-1185">Reference proteome</keyword>
<dbReference type="GO" id="GO:0000978">
    <property type="term" value="F:RNA polymerase II cis-regulatory region sequence-specific DNA binding"/>
    <property type="evidence" value="ECO:0007669"/>
    <property type="project" value="InterPro"/>
</dbReference>
<evidence type="ECO:0000256" key="2">
    <source>
        <dbReference type="ARBA" id="ARBA00023015"/>
    </source>
</evidence>
<comment type="subcellular location">
    <subcellularLocation>
        <location evidence="5">Nucleus</location>
    </subcellularLocation>
</comment>
<dbReference type="EMBL" id="CP001574">
    <property type="protein sequence ID" value="ACO68522.1"/>
    <property type="molecule type" value="Genomic_DNA"/>
</dbReference>
<dbReference type="FunFam" id="1.10.10.10:FF:000008">
    <property type="entry name" value="E2F transcription factor 1"/>
    <property type="match status" value="1"/>
</dbReference>
<dbReference type="InterPro" id="IPR015633">
    <property type="entry name" value="E2F"/>
</dbReference>
<feature type="domain" description="E2F/DP family winged-helix DNA-binding" evidence="6">
    <location>
        <begin position="10"/>
        <end position="75"/>
    </location>
</feature>
<dbReference type="InterPro" id="IPR036388">
    <property type="entry name" value="WH-like_DNA-bd_sf"/>
</dbReference>
<evidence type="ECO:0000256" key="4">
    <source>
        <dbReference type="ARBA" id="ARBA00023163"/>
    </source>
</evidence>